<feature type="signal peptide" evidence="1">
    <location>
        <begin position="1"/>
        <end position="24"/>
    </location>
</feature>
<dbReference type="Gene3D" id="2.40.100.20">
    <property type="match status" value="1"/>
</dbReference>
<name>A0ABV5HJQ3_9VIBR</name>
<evidence type="ECO:0000313" key="4">
    <source>
        <dbReference type="Proteomes" id="UP001589645"/>
    </source>
</evidence>
<sequence>MKAIHSIYVALAICSAFFSGFISAEEMETTMSDKSVAITLTVDSTVITATLDNSQTSSEFLATLPRTMSMTRYGDREYYGKVGKAISEEGQKIDDFSNGDVTYYAAGRSFAIFYAKEGESSQSGLIRMGKITSDLRDFEKLSGAVEMRIEVGER</sequence>
<dbReference type="SUPFAM" id="SSF50891">
    <property type="entry name" value="Cyclophilin-like"/>
    <property type="match status" value="1"/>
</dbReference>
<evidence type="ECO:0000256" key="1">
    <source>
        <dbReference type="SAM" id="SignalP"/>
    </source>
</evidence>
<dbReference type="RefSeq" id="WP_390190386.1">
    <property type="nucleotide sequence ID" value="NZ_JBHMEP010000001.1"/>
</dbReference>
<proteinExistence type="predicted"/>
<protein>
    <submittedName>
        <fullName evidence="3">Cyclophilin-like fold protein</fullName>
    </submittedName>
</protein>
<keyword evidence="4" id="KW-1185">Reference proteome</keyword>
<dbReference type="InterPro" id="IPR029000">
    <property type="entry name" value="Cyclophilin-like_dom_sf"/>
</dbReference>
<dbReference type="Proteomes" id="UP001589645">
    <property type="component" value="Unassembled WGS sequence"/>
</dbReference>
<evidence type="ECO:0000259" key="2">
    <source>
        <dbReference type="Pfam" id="PF18050"/>
    </source>
</evidence>
<keyword evidence="1" id="KW-0732">Signal</keyword>
<gene>
    <name evidence="3" type="ORF">ACFFUV_05725</name>
</gene>
<reference evidence="3 4" key="1">
    <citation type="submission" date="2024-09" db="EMBL/GenBank/DDBJ databases">
        <authorList>
            <person name="Sun Q."/>
            <person name="Mori K."/>
        </authorList>
    </citation>
    <scope>NUCLEOTIDE SEQUENCE [LARGE SCALE GENOMIC DNA]</scope>
    <source>
        <strain evidence="3 4">CECT 8064</strain>
    </source>
</reference>
<accession>A0ABV5HJQ3</accession>
<organism evidence="3 4">
    <name type="scientific">Vibrio olivae</name>
    <dbReference type="NCBI Taxonomy" id="1243002"/>
    <lineage>
        <taxon>Bacteria</taxon>
        <taxon>Pseudomonadati</taxon>
        <taxon>Pseudomonadota</taxon>
        <taxon>Gammaproteobacteria</taxon>
        <taxon>Vibrionales</taxon>
        <taxon>Vibrionaceae</taxon>
        <taxon>Vibrio</taxon>
    </lineage>
</organism>
<feature type="chain" id="PRO_5047262765" evidence="1">
    <location>
        <begin position="25"/>
        <end position="154"/>
    </location>
</feature>
<evidence type="ECO:0000313" key="3">
    <source>
        <dbReference type="EMBL" id="MFB9134471.1"/>
    </source>
</evidence>
<feature type="domain" description="Cyclophilin-like" evidence="2">
    <location>
        <begin position="40"/>
        <end position="150"/>
    </location>
</feature>
<dbReference type="Pfam" id="PF18050">
    <property type="entry name" value="Cyclophil_like2"/>
    <property type="match status" value="1"/>
</dbReference>
<dbReference type="EMBL" id="JBHMEP010000001">
    <property type="protein sequence ID" value="MFB9134471.1"/>
    <property type="molecule type" value="Genomic_DNA"/>
</dbReference>
<dbReference type="InterPro" id="IPR041183">
    <property type="entry name" value="Cyclophilin-like"/>
</dbReference>
<comment type="caution">
    <text evidence="3">The sequence shown here is derived from an EMBL/GenBank/DDBJ whole genome shotgun (WGS) entry which is preliminary data.</text>
</comment>